<gene>
    <name evidence="4" type="ORF">N4J17_16495</name>
</gene>
<evidence type="ECO:0000256" key="1">
    <source>
        <dbReference type="SAM" id="MobiDB-lite"/>
    </source>
</evidence>
<evidence type="ECO:0000313" key="5">
    <source>
        <dbReference type="Proteomes" id="UP001359308"/>
    </source>
</evidence>
<feature type="chain" id="PRO_5045938545" evidence="3">
    <location>
        <begin position="28"/>
        <end position="310"/>
    </location>
</feature>
<feature type="signal peptide" evidence="3">
    <location>
        <begin position="1"/>
        <end position="27"/>
    </location>
</feature>
<evidence type="ECO:0000256" key="2">
    <source>
        <dbReference type="SAM" id="Phobius"/>
    </source>
</evidence>
<keyword evidence="5" id="KW-1185">Reference proteome</keyword>
<evidence type="ECO:0000313" key="4">
    <source>
        <dbReference type="EMBL" id="WWF02039.1"/>
    </source>
</evidence>
<keyword evidence="2" id="KW-0472">Membrane</keyword>
<dbReference type="Gene3D" id="2.60.40.420">
    <property type="entry name" value="Cupredoxins - blue copper proteins"/>
    <property type="match status" value="1"/>
</dbReference>
<feature type="transmembrane region" description="Helical" evidence="2">
    <location>
        <begin position="275"/>
        <end position="297"/>
    </location>
</feature>
<keyword evidence="3" id="KW-0732">Signal</keyword>
<dbReference type="RefSeq" id="WP_232470768.1">
    <property type="nucleotide sequence ID" value="NZ_CP104311.1"/>
</dbReference>
<feature type="transmembrane region" description="Helical" evidence="2">
    <location>
        <begin position="243"/>
        <end position="263"/>
    </location>
</feature>
<feature type="compositionally biased region" description="Basic and acidic residues" evidence="1">
    <location>
        <begin position="223"/>
        <end position="234"/>
    </location>
</feature>
<keyword evidence="2" id="KW-0812">Transmembrane</keyword>
<keyword evidence="2" id="KW-1133">Transmembrane helix</keyword>
<reference evidence="4 5" key="1">
    <citation type="submission" date="2022-09" db="EMBL/GenBank/DDBJ databases">
        <authorList>
            <person name="Giprobiosintez L."/>
        </authorList>
    </citation>
    <scope>NUCLEOTIDE SEQUENCE [LARGE SCALE GENOMIC DNA]</scope>
    <source>
        <strain evidence="5">VKPM-B-12549 (GBS-15)</strain>
    </source>
</reference>
<dbReference type="SUPFAM" id="SSF49503">
    <property type="entry name" value="Cupredoxins"/>
    <property type="match status" value="1"/>
</dbReference>
<dbReference type="InterPro" id="IPR008972">
    <property type="entry name" value="Cupredoxin"/>
</dbReference>
<evidence type="ECO:0000256" key="3">
    <source>
        <dbReference type="SAM" id="SignalP"/>
    </source>
</evidence>
<proteinExistence type="predicted"/>
<protein>
    <submittedName>
        <fullName evidence="4">Copper oxidase</fullName>
    </submittedName>
</protein>
<dbReference type="EMBL" id="CP104311">
    <property type="protein sequence ID" value="WWF02039.1"/>
    <property type="molecule type" value="Genomic_DNA"/>
</dbReference>
<name>A0ABZ2F495_METCP</name>
<accession>A0ABZ2F495</accession>
<dbReference type="Proteomes" id="UP001359308">
    <property type="component" value="Chromosome"/>
</dbReference>
<sequence>MNTKSITTRLSYLCSAGLFAVSVAAAAAETTEIREHTRLMDHGDGHLMDMEGGMVMGQNKDKLPGGCSKIAEDAEITVRAGHKYAKEFPGTMYGFSEHEWHFKPCTRLTVHFINEDNIRHQWMMHGLPKYLYEKGMFHLEVTGPAKISGTLILPKEDRTYLVHCDIAQHMEKGMKGELIVGKGSGTFPTIPGVTDAAIPDNYTPGPDGKVQPAAVPPTAGAEKPGESTVKKPEKTGGVPSGSWFSGSLVLGIVLGIFGTPIALRIRRERLSGMTGGDVLAMVGGFLGHMIDITLGLISRLMHSARANKKK</sequence>
<feature type="region of interest" description="Disordered" evidence="1">
    <location>
        <begin position="202"/>
        <end position="238"/>
    </location>
</feature>
<organism evidence="4 5">
    <name type="scientific">Methylococcus capsulatus</name>
    <dbReference type="NCBI Taxonomy" id="414"/>
    <lineage>
        <taxon>Bacteria</taxon>
        <taxon>Pseudomonadati</taxon>
        <taxon>Pseudomonadota</taxon>
        <taxon>Gammaproteobacteria</taxon>
        <taxon>Methylococcales</taxon>
        <taxon>Methylococcaceae</taxon>
        <taxon>Methylococcus</taxon>
    </lineage>
</organism>